<accession>A0ABR3VLC7</accession>
<keyword evidence="2" id="KW-1185">Reference proteome</keyword>
<evidence type="ECO:0000313" key="1">
    <source>
        <dbReference type="EMBL" id="KAL1841711.1"/>
    </source>
</evidence>
<gene>
    <name evidence="1" type="ORF">VTJ49DRAFT_6685</name>
</gene>
<name>A0ABR3VLC7_HUMIN</name>
<comment type="caution">
    <text evidence="1">The sequence shown here is derived from an EMBL/GenBank/DDBJ whole genome shotgun (WGS) entry which is preliminary data.</text>
</comment>
<dbReference type="EMBL" id="JAZGSY010000066">
    <property type="protein sequence ID" value="KAL1841711.1"/>
    <property type="molecule type" value="Genomic_DNA"/>
</dbReference>
<evidence type="ECO:0000313" key="2">
    <source>
        <dbReference type="Proteomes" id="UP001583172"/>
    </source>
</evidence>
<protein>
    <submittedName>
        <fullName evidence="1">Uncharacterized protein</fullName>
    </submittedName>
</protein>
<reference evidence="1 2" key="1">
    <citation type="journal article" date="2024" name="Commun. Biol.">
        <title>Comparative genomic analysis of thermophilic fungi reveals convergent evolutionary adaptations and gene losses.</title>
        <authorList>
            <person name="Steindorff A.S."/>
            <person name="Aguilar-Pontes M.V."/>
            <person name="Robinson A.J."/>
            <person name="Andreopoulos B."/>
            <person name="LaButti K."/>
            <person name="Kuo A."/>
            <person name="Mondo S."/>
            <person name="Riley R."/>
            <person name="Otillar R."/>
            <person name="Haridas S."/>
            <person name="Lipzen A."/>
            <person name="Grimwood J."/>
            <person name="Schmutz J."/>
            <person name="Clum A."/>
            <person name="Reid I.D."/>
            <person name="Moisan M.C."/>
            <person name="Butler G."/>
            <person name="Nguyen T.T.M."/>
            <person name="Dewar K."/>
            <person name="Conant G."/>
            <person name="Drula E."/>
            <person name="Henrissat B."/>
            <person name="Hansel C."/>
            <person name="Singer S."/>
            <person name="Hutchinson M.I."/>
            <person name="de Vries R.P."/>
            <person name="Natvig D.O."/>
            <person name="Powell A.J."/>
            <person name="Tsang A."/>
            <person name="Grigoriev I.V."/>
        </authorList>
    </citation>
    <scope>NUCLEOTIDE SEQUENCE [LARGE SCALE GENOMIC DNA]</scope>
    <source>
        <strain evidence="1 2">CBS 620.91</strain>
    </source>
</reference>
<dbReference type="Proteomes" id="UP001583172">
    <property type="component" value="Unassembled WGS sequence"/>
</dbReference>
<proteinExistence type="predicted"/>
<organism evidence="1 2">
    <name type="scientific">Humicola insolens</name>
    <name type="common">Soft-rot fungus</name>
    <dbReference type="NCBI Taxonomy" id="85995"/>
    <lineage>
        <taxon>Eukaryota</taxon>
        <taxon>Fungi</taxon>
        <taxon>Dikarya</taxon>
        <taxon>Ascomycota</taxon>
        <taxon>Pezizomycotina</taxon>
        <taxon>Sordariomycetes</taxon>
        <taxon>Sordariomycetidae</taxon>
        <taxon>Sordariales</taxon>
        <taxon>Chaetomiaceae</taxon>
        <taxon>Mycothermus</taxon>
    </lineage>
</organism>
<sequence length="158" mass="17623">MDEGAFMFRRRHMADTPSFSATEVIRPSLAESTRLRRKRSRQGCLRQAKSPGIARYRSELVASKPVILLPNWHTTRLHTTVTTTATQPHHNPPPQPLAASLVQIPAAKREGDLVGDLPYSHRPLPPGRPQPAHGSICQSCIPTHHHYHPIPPQPSAQR</sequence>